<organism evidence="7 8">
    <name type="scientific">Candidatus Marsarchaeota G2 archaeon OSP_D</name>
    <dbReference type="NCBI Taxonomy" id="1978157"/>
    <lineage>
        <taxon>Archaea</taxon>
        <taxon>Candidatus Marsarchaeota</taxon>
        <taxon>Candidatus Marsarchaeota group 2</taxon>
    </lineage>
</organism>
<dbReference type="Proteomes" id="UP000240322">
    <property type="component" value="Unassembled WGS sequence"/>
</dbReference>
<feature type="transmembrane region" description="Helical" evidence="5">
    <location>
        <begin position="433"/>
        <end position="452"/>
    </location>
</feature>
<dbReference type="AlphaFoldDB" id="A0A2R6AZN3"/>
<feature type="transmembrane region" description="Helical" evidence="5">
    <location>
        <begin position="102"/>
        <end position="125"/>
    </location>
</feature>
<feature type="transmembrane region" description="Helical" evidence="5">
    <location>
        <begin position="401"/>
        <end position="421"/>
    </location>
</feature>
<proteinExistence type="predicted"/>
<accession>A0A2R6AZN3</accession>
<dbReference type="PIRSF" id="PIRSF006060">
    <property type="entry name" value="AA_transporter"/>
    <property type="match status" value="1"/>
</dbReference>
<evidence type="ECO:0000259" key="6">
    <source>
        <dbReference type="Pfam" id="PF00324"/>
    </source>
</evidence>
<feature type="transmembrane region" description="Helical" evidence="5">
    <location>
        <begin position="161"/>
        <end position="182"/>
    </location>
</feature>
<sequence>MSSDNSAQKSLKTGSLSMLHALAQGLGTNGPAAVTALFFVGIASLVAGSTPLVVLLAFMVYSGMTVIVYEWSKIVASSHSWVAILRKGIGEWAAFFGGWGYWYYYMTGYAGFAILGFSSFAYVLFPQVGQSYPWLWIPISLAIIAETTILVYLGIKPSTSYVLYTGLAEVAFLIVTSIVLVVRAGPNNTLSPFTPAPAGGSWTTILVSMVLGIATFGGMNSVIPVAEETKDPKKNVPRALAILELILGVTLILSSYAQEVAFGVSKMSEYASLPDPGIIIYSTYFGGAAAALYALFVLNSFNSSAVAFANNAVRMSYGLAREGVLFPQIFARINKHGVPGYSAIISGVMNAAVALAAGLLFGPLTGGIFLIVNNTVLNYLNHMLAGAGLIRYHRSKGTLRIVRHIVVPLAVSVALAAAILYEVYPAPSPPLNYAAYVTAAWIVLGFVVYGVLRRLRPSEIEKIGESGL</sequence>
<feature type="domain" description="Amino acid permease/ SLC12A" evidence="6">
    <location>
        <begin position="34"/>
        <end position="460"/>
    </location>
</feature>
<reference evidence="7 8" key="1">
    <citation type="submission" date="2017-04" db="EMBL/GenBank/DDBJ databases">
        <title>Novel microbial lineages endemic to geothermal iron-oxide mats fill important gaps in the evolutionary history of Archaea.</title>
        <authorList>
            <person name="Jay Z.J."/>
            <person name="Beam J.P."/>
            <person name="Dlakic M."/>
            <person name="Rusch D.B."/>
            <person name="Kozubal M.A."/>
            <person name="Inskeep W.P."/>
        </authorList>
    </citation>
    <scope>NUCLEOTIDE SEQUENCE [LARGE SCALE GENOMIC DNA]</scope>
    <source>
        <strain evidence="7">OSP_D</strain>
    </source>
</reference>
<comment type="caution">
    <text evidence="7">The sequence shown here is derived from an EMBL/GenBank/DDBJ whole genome shotgun (WGS) entry which is preliminary data.</text>
</comment>
<dbReference type="GO" id="GO:0016020">
    <property type="term" value="C:membrane"/>
    <property type="evidence" value="ECO:0007669"/>
    <property type="project" value="UniProtKB-SubCell"/>
</dbReference>
<evidence type="ECO:0000256" key="1">
    <source>
        <dbReference type="ARBA" id="ARBA00004141"/>
    </source>
</evidence>
<name>A0A2R6AZN3_9ARCH</name>
<keyword evidence="4 5" id="KW-0472">Membrane</keyword>
<feature type="transmembrane region" description="Helical" evidence="5">
    <location>
        <begin position="367"/>
        <end position="389"/>
    </location>
</feature>
<feature type="transmembrane region" description="Helical" evidence="5">
    <location>
        <begin position="238"/>
        <end position="258"/>
    </location>
</feature>
<dbReference type="Pfam" id="PF00324">
    <property type="entry name" value="AA_permease"/>
    <property type="match status" value="1"/>
</dbReference>
<dbReference type="PANTHER" id="PTHR42770:SF11">
    <property type="entry name" value="INNER MEMBRANE TRANSPORT PROTEIN YBAT"/>
    <property type="match status" value="1"/>
</dbReference>
<dbReference type="InterPro" id="IPR004841">
    <property type="entry name" value="AA-permease/SLC12A_dom"/>
</dbReference>
<evidence type="ECO:0000256" key="2">
    <source>
        <dbReference type="ARBA" id="ARBA00022692"/>
    </source>
</evidence>
<feature type="transmembrane region" description="Helical" evidence="5">
    <location>
        <begin position="278"/>
        <end position="298"/>
    </location>
</feature>
<gene>
    <name evidence="7" type="ORF">B9Q03_03125</name>
</gene>
<feature type="transmembrane region" description="Helical" evidence="5">
    <location>
        <begin position="202"/>
        <end position="226"/>
    </location>
</feature>
<keyword evidence="3 5" id="KW-1133">Transmembrane helix</keyword>
<evidence type="ECO:0000256" key="3">
    <source>
        <dbReference type="ARBA" id="ARBA00022989"/>
    </source>
</evidence>
<dbReference type="InterPro" id="IPR050367">
    <property type="entry name" value="APC_superfamily"/>
</dbReference>
<evidence type="ECO:0000313" key="8">
    <source>
        <dbReference type="Proteomes" id="UP000240322"/>
    </source>
</evidence>
<dbReference type="PANTHER" id="PTHR42770">
    <property type="entry name" value="AMINO ACID TRANSPORTER-RELATED"/>
    <property type="match status" value="1"/>
</dbReference>
<evidence type="ECO:0000256" key="4">
    <source>
        <dbReference type="ARBA" id="ARBA00023136"/>
    </source>
</evidence>
<feature type="transmembrane region" description="Helical" evidence="5">
    <location>
        <begin position="52"/>
        <end position="71"/>
    </location>
</feature>
<feature type="transmembrane region" description="Helical" evidence="5">
    <location>
        <begin position="341"/>
        <end position="361"/>
    </location>
</feature>
<dbReference type="EMBL" id="NEXE01000016">
    <property type="protein sequence ID" value="PSN91845.1"/>
    <property type="molecule type" value="Genomic_DNA"/>
</dbReference>
<evidence type="ECO:0000313" key="7">
    <source>
        <dbReference type="EMBL" id="PSN91845.1"/>
    </source>
</evidence>
<feature type="transmembrane region" description="Helical" evidence="5">
    <location>
        <begin position="21"/>
        <end position="46"/>
    </location>
</feature>
<dbReference type="GO" id="GO:0055085">
    <property type="term" value="P:transmembrane transport"/>
    <property type="evidence" value="ECO:0007669"/>
    <property type="project" value="InterPro"/>
</dbReference>
<dbReference type="Gene3D" id="1.20.1740.10">
    <property type="entry name" value="Amino acid/polyamine transporter I"/>
    <property type="match status" value="1"/>
</dbReference>
<comment type="subcellular location">
    <subcellularLocation>
        <location evidence="1">Membrane</location>
        <topology evidence="1">Multi-pass membrane protein</topology>
    </subcellularLocation>
</comment>
<keyword evidence="2 5" id="KW-0812">Transmembrane</keyword>
<protein>
    <recommendedName>
        <fullName evidence="6">Amino acid permease/ SLC12A domain-containing protein</fullName>
    </recommendedName>
</protein>
<feature type="transmembrane region" description="Helical" evidence="5">
    <location>
        <begin position="131"/>
        <end position="154"/>
    </location>
</feature>
<evidence type="ECO:0000256" key="5">
    <source>
        <dbReference type="SAM" id="Phobius"/>
    </source>
</evidence>